<dbReference type="EMBL" id="KZ679705">
    <property type="protein sequence ID" value="PTB47919.1"/>
    <property type="molecule type" value="Genomic_DNA"/>
</dbReference>
<reference evidence="3 4" key="1">
    <citation type="submission" date="2016-07" db="EMBL/GenBank/DDBJ databases">
        <title>Multiple horizontal gene transfer events from other fungi enriched the ability of initially mycotrophic Trichoderma (Ascomycota) to feed on dead plant biomass.</title>
        <authorList>
            <consortium name="DOE Joint Genome Institute"/>
            <person name="Aerts A."/>
            <person name="Atanasova L."/>
            <person name="Chenthamara K."/>
            <person name="Zhang J."/>
            <person name="Grujic M."/>
            <person name="Henrissat B."/>
            <person name="Kuo A."/>
            <person name="Salamov A."/>
            <person name="Lipzen A."/>
            <person name="Labutti K."/>
            <person name="Barry K."/>
            <person name="Miao Y."/>
            <person name="Rahimi M.J."/>
            <person name="Shen Q."/>
            <person name="Grigoriev I.V."/>
            <person name="Kubicek C.P."/>
            <person name="Druzhinina I.S."/>
        </authorList>
    </citation>
    <scope>NUCLEOTIDE SEQUENCE [LARGE SCALE GENOMIC DNA]</scope>
    <source>
        <strain evidence="3 4">CBS 226.95</strain>
    </source>
</reference>
<feature type="domain" description="C2H2-type" evidence="2">
    <location>
        <begin position="367"/>
        <end position="393"/>
    </location>
</feature>
<feature type="domain" description="C2H2-type" evidence="2">
    <location>
        <begin position="420"/>
        <end position="445"/>
    </location>
</feature>
<feature type="region of interest" description="Disordered" evidence="1">
    <location>
        <begin position="241"/>
        <end position="275"/>
    </location>
</feature>
<dbReference type="InterPro" id="IPR013087">
    <property type="entry name" value="Znf_C2H2_type"/>
</dbReference>
<keyword evidence="4" id="KW-1185">Reference proteome</keyword>
<feature type="compositionally biased region" description="Low complexity" evidence="1">
    <location>
        <begin position="7"/>
        <end position="19"/>
    </location>
</feature>
<organism evidence="3 4">
    <name type="scientific">Trichoderma harzianum CBS 226.95</name>
    <dbReference type="NCBI Taxonomy" id="983964"/>
    <lineage>
        <taxon>Eukaryota</taxon>
        <taxon>Fungi</taxon>
        <taxon>Dikarya</taxon>
        <taxon>Ascomycota</taxon>
        <taxon>Pezizomycotina</taxon>
        <taxon>Sordariomycetes</taxon>
        <taxon>Hypocreomycetidae</taxon>
        <taxon>Hypocreales</taxon>
        <taxon>Hypocreaceae</taxon>
        <taxon>Trichoderma</taxon>
    </lineage>
</organism>
<dbReference type="RefSeq" id="XP_024767596.1">
    <property type="nucleotide sequence ID" value="XM_024916536.1"/>
</dbReference>
<evidence type="ECO:0000259" key="2">
    <source>
        <dbReference type="SMART" id="SM00355"/>
    </source>
</evidence>
<evidence type="ECO:0000313" key="3">
    <source>
        <dbReference type="EMBL" id="PTB47919.1"/>
    </source>
</evidence>
<accession>A0A2T3ZSZ4</accession>
<proteinExistence type="predicted"/>
<gene>
    <name evidence="3" type="ORF">M431DRAFT_488150</name>
</gene>
<dbReference type="Pfam" id="PF26082">
    <property type="entry name" value="zf-C2H2_AcuF"/>
    <property type="match status" value="1"/>
</dbReference>
<evidence type="ECO:0000256" key="1">
    <source>
        <dbReference type="SAM" id="MobiDB-lite"/>
    </source>
</evidence>
<feature type="domain" description="C2H2-type" evidence="2">
    <location>
        <begin position="335"/>
        <end position="363"/>
    </location>
</feature>
<dbReference type="PANTHER" id="PTHR35391">
    <property type="entry name" value="C2H2-TYPE DOMAIN-CONTAINING PROTEIN-RELATED"/>
    <property type="match status" value="1"/>
</dbReference>
<feature type="region of interest" description="Disordered" evidence="1">
    <location>
        <begin position="1"/>
        <end position="49"/>
    </location>
</feature>
<dbReference type="STRING" id="983964.A0A2T3ZSZ4"/>
<feature type="compositionally biased region" description="Polar residues" evidence="1">
    <location>
        <begin position="257"/>
        <end position="267"/>
    </location>
</feature>
<dbReference type="SMART" id="SM00355">
    <property type="entry name" value="ZnF_C2H2"/>
    <property type="match status" value="3"/>
</dbReference>
<dbReference type="InterPro" id="IPR058925">
    <property type="entry name" value="zf-C2H2_AcuF"/>
</dbReference>
<sequence length="460" mass="51956">MDKNDSESSIESPIDSESSGVPKPAETSVQPPPLESVEERQVEAVSYSSRKESTEALSTSSITELCRQCTSAFETCTHHESLIKLKREWAGERFFDFNIYINCIGVRSASRAFLDYCLDSGQSTRLLLSNILTMLKKFLAECISCAEAQSGSMQPPRRWIRRSSGDCKFRPEEHEELRAFLGIMCLRQHTKNEFGVAARYDVSKPDALSTEECIKISQELKLSKVQQRLIEVNLRRRNRFLQAQERDQQESVDDPTKASTTQDNSWFQEAEKRASQPAMMALTALRPADRYPRAPKLPQGATAFKCPCCCETLPAEFANDDKLWREHVFEDISPYTCILPDCPTPFDTYTTIPDWEAHFKTTHRRCYVCKECKNHSTAFPGLAALAAHIRAQHSESASPDSVETLLLESLESPGKTIGTNQCPLCDSTGLAHSQEFIQHVLGCIHDFSLYSLPWDRLCQD</sequence>
<dbReference type="Proteomes" id="UP000241690">
    <property type="component" value="Unassembled WGS sequence"/>
</dbReference>
<dbReference type="GeneID" id="36625105"/>
<evidence type="ECO:0000313" key="4">
    <source>
        <dbReference type="Proteomes" id="UP000241690"/>
    </source>
</evidence>
<name>A0A2T3ZSZ4_TRIHA</name>
<dbReference type="AlphaFoldDB" id="A0A2T3ZSZ4"/>
<dbReference type="PANTHER" id="PTHR35391:SF5">
    <property type="entry name" value="DUF6590 DOMAIN-CONTAINING PROTEIN"/>
    <property type="match status" value="1"/>
</dbReference>
<protein>
    <recommendedName>
        <fullName evidence="2">C2H2-type domain-containing protein</fullName>
    </recommendedName>
</protein>